<keyword evidence="2 8" id="KW-0169">Cobalamin biosynthesis</keyword>
<dbReference type="InterPro" id="IPR004484">
    <property type="entry name" value="CbiA/CobB_synth"/>
</dbReference>
<keyword evidence="7 8" id="KW-0315">Glutamine amidotransferase</keyword>
<gene>
    <name evidence="8" type="primary">cbiA</name>
    <name evidence="11" type="ORF">JBF11_03940</name>
</gene>
<keyword evidence="12" id="KW-1185">Reference proteome</keyword>
<dbReference type="InterPro" id="IPR011698">
    <property type="entry name" value="GATase_3"/>
</dbReference>
<dbReference type="RefSeq" id="WP_334316081.1">
    <property type="nucleotide sequence ID" value="NZ_CP065938.1"/>
</dbReference>
<comment type="miscellaneous">
    <text evidence="8">The a and c carboxylates of cobyrinate are activated for nucleophilic attack via formation of a phosphorylated intermediate by ATP. CbiA catalyzes first the amidation of the c-carboxylate, and then that of the a-carboxylate.</text>
</comment>
<evidence type="ECO:0000313" key="12">
    <source>
        <dbReference type="Proteomes" id="UP001058120"/>
    </source>
</evidence>
<comment type="function">
    <text evidence="8">Catalyzes the ATP-dependent amidation of the two carboxylate groups at positions a and c of cobyrinate, using either L-glutamine or ammonia as the nitrogen source.</text>
</comment>
<dbReference type="InterPro" id="IPR029062">
    <property type="entry name" value="Class_I_gatase-like"/>
</dbReference>
<dbReference type="PANTHER" id="PTHR43873:SF1">
    <property type="entry name" value="COBYRINATE A,C-DIAMIDE SYNTHASE"/>
    <property type="match status" value="1"/>
</dbReference>
<evidence type="ECO:0000256" key="7">
    <source>
        <dbReference type="ARBA" id="ARBA00022962"/>
    </source>
</evidence>
<reference evidence="11" key="1">
    <citation type="submission" date="2020-12" db="EMBL/GenBank/DDBJ databases">
        <title>Taurinivorans muris gen. nov., sp. nov., fundamental and realized metabolic niche of a ubiquitous sulfidogenic bacterium in the murine intestine.</title>
        <authorList>
            <person name="Ye H."/>
            <person name="Hanson B.T."/>
            <person name="Loy A."/>
        </authorList>
    </citation>
    <scope>NUCLEOTIDE SEQUENCE</scope>
    <source>
        <strain evidence="11">LT0009</strain>
    </source>
</reference>
<evidence type="ECO:0000256" key="2">
    <source>
        <dbReference type="ARBA" id="ARBA00022573"/>
    </source>
</evidence>
<evidence type="ECO:0000256" key="4">
    <source>
        <dbReference type="ARBA" id="ARBA00022741"/>
    </source>
</evidence>
<evidence type="ECO:0000256" key="1">
    <source>
        <dbReference type="ARBA" id="ARBA00001946"/>
    </source>
</evidence>
<keyword evidence="5 8" id="KW-0067">ATP-binding</keyword>
<sequence>MFSAFCLTAPNSGSGKTTLSIGLMRLLAKKNAVQAFKCGPDYIDTSYHNTASFRTSYNLDTWLMGEEEVQAVFQDKTKNCDIAIIEGVMGLFDGKFQKKAETKRKIPSIPGSTAHIAQILSLPLIMVIDCKGMAQSISAVVRGFYEQSKEYGLNLAGIIANNVGSEKHYAMLKESLETWNLPPLLGYLPKNSTASFKERQLGLSHIFRTNPNLEKNIDELAAILSEHIDIEKLLSVTQYAPPSFDIPARPIKTSLKISKAPKIGIAYDEAFCFYYPQNIEALKRMGYACSFFSPLKDKKLPNVEALYFGGGFPEIYAEKLSKNTQLRTEIKNFAEDYGDIFAECGGYMYLCSSLKIKSDTKSKTKKETVPAQKVTEQAKTKQYPLCNVFQATATMGNKLRSLGYREGIFLEKPFFWQNGQKTFHGHEFHWSDIELHAKYDPFLEVNQKPFGIRYKNVFASYMHFYFAHLLT</sequence>
<evidence type="ECO:0000256" key="5">
    <source>
        <dbReference type="ARBA" id="ARBA00022840"/>
    </source>
</evidence>
<accession>A0ABY5Y4R6</accession>
<dbReference type="NCBIfam" id="NF002204">
    <property type="entry name" value="PRK01077.1"/>
    <property type="match status" value="1"/>
</dbReference>
<dbReference type="EC" id="6.3.5.11" evidence="8"/>
<feature type="site" description="Increases nucleophilicity of active site Cys" evidence="8">
    <location>
        <position position="463"/>
    </location>
</feature>
<dbReference type="Pfam" id="PF07685">
    <property type="entry name" value="GATase_3"/>
    <property type="match status" value="1"/>
</dbReference>
<dbReference type="InterPro" id="IPR027417">
    <property type="entry name" value="P-loop_NTPase"/>
</dbReference>
<evidence type="ECO:0000256" key="3">
    <source>
        <dbReference type="ARBA" id="ARBA00022598"/>
    </source>
</evidence>
<dbReference type="SUPFAM" id="SSF52540">
    <property type="entry name" value="P-loop containing nucleoside triphosphate hydrolases"/>
    <property type="match status" value="1"/>
</dbReference>
<dbReference type="Gene3D" id="3.40.50.880">
    <property type="match status" value="1"/>
</dbReference>
<keyword evidence="3 8" id="KW-0436">Ligase</keyword>
<comment type="pathway">
    <text evidence="8">Cofactor biosynthesis; adenosylcobalamin biosynthesis; cob(II)yrinate a,c-diamide from sirohydrochlorin (anaerobic route): step 10/10.</text>
</comment>
<dbReference type="Proteomes" id="UP001058120">
    <property type="component" value="Chromosome"/>
</dbReference>
<comment type="cofactor">
    <cofactor evidence="1 8">
        <name>Mg(2+)</name>
        <dbReference type="ChEBI" id="CHEBI:18420"/>
    </cofactor>
</comment>
<dbReference type="PROSITE" id="PS51274">
    <property type="entry name" value="GATASE_COBBQ"/>
    <property type="match status" value="1"/>
</dbReference>
<dbReference type="PANTHER" id="PTHR43873">
    <property type="entry name" value="COBYRINATE A,C-DIAMIDE SYNTHASE"/>
    <property type="match status" value="1"/>
</dbReference>
<dbReference type="CDD" id="cd05388">
    <property type="entry name" value="CobB_N"/>
    <property type="match status" value="1"/>
</dbReference>
<evidence type="ECO:0000259" key="9">
    <source>
        <dbReference type="Pfam" id="PF01656"/>
    </source>
</evidence>
<evidence type="ECO:0000256" key="6">
    <source>
        <dbReference type="ARBA" id="ARBA00022842"/>
    </source>
</evidence>
<keyword evidence="6 8" id="KW-0460">Magnesium</keyword>
<dbReference type="InterPro" id="IPR002586">
    <property type="entry name" value="CobQ/CobB/MinD/ParA_Nub-bd_dom"/>
</dbReference>
<protein>
    <recommendedName>
        <fullName evidence="8">Cobyrinate a,c-diamide synthase</fullName>
        <ecNumber evidence="8">6.3.5.11</ecNumber>
    </recommendedName>
    <alternativeName>
        <fullName evidence="8">Cobyrinic acid a,c-diamide synthetase</fullName>
    </alternativeName>
</protein>
<feature type="active site" description="Nucleophile" evidence="8">
    <location>
        <position position="344"/>
    </location>
</feature>
<keyword evidence="4 8" id="KW-0547">Nucleotide-binding</keyword>
<comment type="domain">
    <text evidence="8">Comprises of two domains. The C-terminal domain contains the binding site for glutamine and catalyzes the hydrolysis of this substrate to glutamate and ammonia. The N-terminal domain is anticipated to bind ATP and cobyrinate and catalyzes the ultimate synthesis of the diamide product. The ammonia produced via the glutaminase domain is probably translocated to the adjacent domain via a molecular tunnel, where it reacts with an activated intermediate.</text>
</comment>
<dbReference type="Pfam" id="PF01656">
    <property type="entry name" value="CbiA"/>
    <property type="match status" value="1"/>
</dbReference>
<comment type="catalytic activity">
    <reaction evidence="8">
        <text>cob(II)yrinate + 2 L-glutamine + 2 ATP + 2 H2O = cob(II)yrinate a,c diamide + 2 L-glutamate + 2 ADP + 2 phosphate + 2 H(+)</text>
        <dbReference type="Rhea" id="RHEA:26289"/>
        <dbReference type="ChEBI" id="CHEBI:15377"/>
        <dbReference type="ChEBI" id="CHEBI:15378"/>
        <dbReference type="ChEBI" id="CHEBI:29985"/>
        <dbReference type="ChEBI" id="CHEBI:30616"/>
        <dbReference type="ChEBI" id="CHEBI:43474"/>
        <dbReference type="ChEBI" id="CHEBI:58359"/>
        <dbReference type="ChEBI" id="CHEBI:58537"/>
        <dbReference type="ChEBI" id="CHEBI:58894"/>
        <dbReference type="ChEBI" id="CHEBI:456216"/>
        <dbReference type="EC" id="6.3.5.11"/>
    </reaction>
</comment>
<name>A0ABY5Y4R6_9BACT</name>
<organism evidence="11 12">
    <name type="scientific">Taurinivorans muris</name>
    <dbReference type="NCBI Taxonomy" id="2787751"/>
    <lineage>
        <taxon>Bacteria</taxon>
        <taxon>Pseudomonadati</taxon>
        <taxon>Thermodesulfobacteriota</taxon>
        <taxon>Desulfovibrionia</taxon>
        <taxon>Desulfovibrionales</taxon>
        <taxon>Desulfovibrionaceae</taxon>
        <taxon>Taurinivorans</taxon>
    </lineage>
</organism>
<feature type="domain" description="CobB/CobQ-like glutamine amidotransferase" evidence="10">
    <location>
        <begin position="262"/>
        <end position="467"/>
    </location>
</feature>
<evidence type="ECO:0000313" key="11">
    <source>
        <dbReference type="EMBL" id="UWX06471.1"/>
    </source>
</evidence>
<dbReference type="CDD" id="cd03130">
    <property type="entry name" value="GATase1_CobB"/>
    <property type="match status" value="1"/>
</dbReference>
<proteinExistence type="inferred from homology"/>
<dbReference type="NCBIfam" id="TIGR00379">
    <property type="entry name" value="cobB"/>
    <property type="match status" value="1"/>
</dbReference>
<dbReference type="HAMAP" id="MF_00027">
    <property type="entry name" value="CobB_CbiA"/>
    <property type="match status" value="1"/>
</dbReference>
<evidence type="ECO:0000256" key="8">
    <source>
        <dbReference type="HAMAP-Rule" id="MF_00027"/>
    </source>
</evidence>
<feature type="domain" description="CobQ/CobB/MinD/ParA nucleotide binding" evidence="9">
    <location>
        <begin position="7"/>
        <end position="194"/>
    </location>
</feature>
<dbReference type="Gene3D" id="3.40.50.300">
    <property type="entry name" value="P-loop containing nucleotide triphosphate hydrolases"/>
    <property type="match status" value="1"/>
</dbReference>
<comment type="similarity">
    <text evidence="8">Belongs to the CobB/CbiA family.</text>
</comment>
<dbReference type="EMBL" id="CP065938">
    <property type="protein sequence ID" value="UWX06471.1"/>
    <property type="molecule type" value="Genomic_DNA"/>
</dbReference>
<evidence type="ECO:0000259" key="10">
    <source>
        <dbReference type="Pfam" id="PF07685"/>
    </source>
</evidence>
<dbReference type="SUPFAM" id="SSF52317">
    <property type="entry name" value="Class I glutamine amidotransferase-like"/>
    <property type="match status" value="1"/>
</dbReference>